<dbReference type="Pfam" id="PF20789">
    <property type="entry name" value="4HBT_3C"/>
    <property type="match status" value="1"/>
</dbReference>
<evidence type="ECO:0000313" key="3">
    <source>
        <dbReference type="EMBL" id="MFC6152140.1"/>
    </source>
</evidence>
<protein>
    <submittedName>
        <fullName evidence="3">Thioesterase family protein</fullName>
    </submittedName>
</protein>
<feature type="domain" description="Acyl-CoA thioesterase-like N-terminal HotDog" evidence="1">
    <location>
        <begin position="25"/>
        <end position="101"/>
    </location>
</feature>
<reference evidence="4" key="1">
    <citation type="journal article" date="2019" name="Int. J. Syst. Evol. Microbiol.">
        <title>The Global Catalogue of Microorganisms (GCM) 10K type strain sequencing project: providing services to taxonomists for standard genome sequencing and annotation.</title>
        <authorList>
            <consortium name="The Broad Institute Genomics Platform"/>
            <consortium name="The Broad Institute Genome Sequencing Center for Infectious Disease"/>
            <person name="Wu L."/>
            <person name="Ma J."/>
        </authorList>
    </citation>
    <scope>NUCLEOTIDE SEQUENCE [LARGE SCALE GENOMIC DNA]</scope>
    <source>
        <strain evidence="4">DFY28</strain>
    </source>
</reference>
<organism evidence="3 4">
    <name type="scientific">Nocardioides yefusunii</name>
    <dbReference type="NCBI Taxonomy" id="2500546"/>
    <lineage>
        <taxon>Bacteria</taxon>
        <taxon>Bacillati</taxon>
        <taxon>Actinomycetota</taxon>
        <taxon>Actinomycetes</taxon>
        <taxon>Propionibacteriales</taxon>
        <taxon>Nocardioidaceae</taxon>
        <taxon>Nocardioides</taxon>
    </lineage>
</organism>
<comment type="caution">
    <text evidence="3">The sequence shown here is derived from an EMBL/GenBank/DDBJ whole genome shotgun (WGS) entry which is preliminary data.</text>
</comment>
<dbReference type="Pfam" id="PF13622">
    <property type="entry name" value="4HBT_3"/>
    <property type="match status" value="1"/>
</dbReference>
<accession>A0ABW1QU74</accession>
<keyword evidence="4" id="KW-1185">Reference proteome</keyword>
<dbReference type="EMBL" id="JBHSQI010000001">
    <property type="protein sequence ID" value="MFC6152140.1"/>
    <property type="molecule type" value="Genomic_DNA"/>
</dbReference>
<dbReference type="Gene3D" id="2.40.160.210">
    <property type="entry name" value="Acyl-CoA thioesterase, double hotdog domain"/>
    <property type="match status" value="1"/>
</dbReference>
<dbReference type="InterPro" id="IPR049449">
    <property type="entry name" value="TesB_ACOT8-like_N"/>
</dbReference>
<dbReference type="SUPFAM" id="SSF54637">
    <property type="entry name" value="Thioesterase/thiol ester dehydrase-isomerase"/>
    <property type="match status" value="2"/>
</dbReference>
<sequence length="270" mass="29314">MSHTPQTAAHLSAQPVTDVVAVNFAPDWAGVRGVYGGRVIAAAAEAAREVAATEGLRMGSVHVEFTGGGVVGDAELHRTLVHRGRSTATVHVECWQEQGTPEAPKRRRVVGAVVKFLAPGTSRVFGNSTLPAGPDPEECEEFDAPWGEMAYDHHFGFRLISHALEDGVPTSRAWVRIQPGTGLGPHGTLAALLDVLPPGMFMREPYPQFVPTVDFSMHLDADAVVEEGEWLYGVMRSDWADDTFYVDTATLHRADGRFVARGTQNRHIVR</sequence>
<name>A0ABW1QU74_9ACTN</name>
<proteinExistence type="predicted"/>
<dbReference type="RefSeq" id="WP_164878788.1">
    <property type="nucleotide sequence ID" value="NZ_CP034929.1"/>
</dbReference>
<evidence type="ECO:0000259" key="2">
    <source>
        <dbReference type="Pfam" id="PF20789"/>
    </source>
</evidence>
<evidence type="ECO:0000259" key="1">
    <source>
        <dbReference type="Pfam" id="PF13622"/>
    </source>
</evidence>
<evidence type="ECO:0000313" key="4">
    <source>
        <dbReference type="Proteomes" id="UP001596098"/>
    </source>
</evidence>
<gene>
    <name evidence="3" type="ORF">ACFPWU_00460</name>
</gene>
<dbReference type="InterPro" id="IPR042171">
    <property type="entry name" value="Acyl-CoA_hotdog"/>
</dbReference>
<dbReference type="InterPro" id="IPR029069">
    <property type="entry name" value="HotDog_dom_sf"/>
</dbReference>
<dbReference type="Proteomes" id="UP001596098">
    <property type="component" value="Unassembled WGS sequence"/>
</dbReference>
<feature type="domain" description="Acyl-CoA thioesterase-like C-terminal" evidence="2">
    <location>
        <begin position="136"/>
        <end position="264"/>
    </location>
</feature>
<dbReference type="InterPro" id="IPR049450">
    <property type="entry name" value="ACOT8-like_C"/>
</dbReference>